<dbReference type="GO" id="GO:0016301">
    <property type="term" value="F:kinase activity"/>
    <property type="evidence" value="ECO:0007669"/>
    <property type="project" value="UniProtKB-KW"/>
</dbReference>
<comment type="caution">
    <text evidence="5">The sequence shown here is derived from an EMBL/GenBank/DDBJ whole genome shotgun (WGS) entry which is preliminary data.</text>
</comment>
<name>A0A412Z370_9FIRM</name>
<dbReference type="InterPro" id="IPR029056">
    <property type="entry name" value="Ribokinase-like"/>
</dbReference>
<dbReference type="RefSeq" id="WP_002573002.1">
    <property type="nucleotide sequence ID" value="NZ_CATYQV010000006.1"/>
</dbReference>
<dbReference type="Gene3D" id="3.40.1190.20">
    <property type="match status" value="1"/>
</dbReference>
<keyword evidence="3 5" id="KW-0418">Kinase</keyword>
<evidence type="ECO:0000259" key="4">
    <source>
        <dbReference type="Pfam" id="PF00294"/>
    </source>
</evidence>
<sequence>MPKILTIGETMAVMVPSETGPYQYINHFRLCFAGAESNTAIGLSKLGHQTEWLSCVGDDEFGRFLLSRIRAEGVSVSHVRLDAHAPTGLMAKRFNPSSETEVFYYRSGSAASQMNETLISEKSFEDVGIVHMTGITPVLSQSCLRLTRRVFELARSLNVRISFDPNIRMKLWKQEDYRDLIKEFISQSNIVFMGLDEGQLLYGERTPQTLRDIIFTSGCTDYLALKNGSAGAYVYSINEDCYIPPHPCVCIDPVGAGDAFNAGFLSGILDGRPLKDCGQRGGITGALCTQVQGDIEGLPTKKELIDIQNHISPITR</sequence>
<reference evidence="5 6" key="1">
    <citation type="submission" date="2018-08" db="EMBL/GenBank/DDBJ databases">
        <title>A genome reference for cultivated species of the human gut microbiota.</title>
        <authorList>
            <person name="Zou Y."/>
            <person name="Xue W."/>
            <person name="Luo G."/>
        </authorList>
    </citation>
    <scope>NUCLEOTIDE SEQUENCE [LARGE SCALE GENOMIC DNA]</scope>
    <source>
        <strain evidence="5 6">AF14-18</strain>
    </source>
</reference>
<evidence type="ECO:0000256" key="3">
    <source>
        <dbReference type="ARBA" id="ARBA00022777"/>
    </source>
</evidence>
<protein>
    <submittedName>
        <fullName evidence="5">Sugar kinase</fullName>
    </submittedName>
</protein>
<dbReference type="PANTHER" id="PTHR43320:SF2">
    <property type="entry name" value="2-DEHYDRO-3-DEOXYGLUCONOKINASE_2-DEHYDRO-3-DEOXYGALACTONOKINASE"/>
    <property type="match status" value="1"/>
</dbReference>
<dbReference type="EMBL" id="QRZM01000007">
    <property type="protein sequence ID" value="RGV74393.1"/>
    <property type="molecule type" value="Genomic_DNA"/>
</dbReference>
<dbReference type="Pfam" id="PF00294">
    <property type="entry name" value="PfkB"/>
    <property type="match status" value="1"/>
</dbReference>
<evidence type="ECO:0000256" key="1">
    <source>
        <dbReference type="ARBA" id="ARBA00010688"/>
    </source>
</evidence>
<accession>A0A412Z370</accession>
<proteinExistence type="inferred from homology"/>
<dbReference type="PROSITE" id="PS00584">
    <property type="entry name" value="PFKB_KINASES_2"/>
    <property type="match status" value="1"/>
</dbReference>
<dbReference type="AlphaFoldDB" id="A0A412Z370"/>
<evidence type="ECO:0000313" key="5">
    <source>
        <dbReference type="EMBL" id="RGV74393.1"/>
    </source>
</evidence>
<keyword evidence="2" id="KW-0808">Transferase</keyword>
<dbReference type="Proteomes" id="UP000284543">
    <property type="component" value="Unassembled WGS sequence"/>
</dbReference>
<dbReference type="InterPro" id="IPR002173">
    <property type="entry name" value="Carboh/pur_kinase_PfkB_CS"/>
</dbReference>
<organism evidence="5 6">
    <name type="scientific">Enterocloster bolteae</name>
    <dbReference type="NCBI Taxonomy" id="208479"/>
    <lineage>
        <taxon>Bacteria</taxon>
        <taxon>Bacillati</taxon>
        <taxon>Bacillota</taxon>
        <taxon>Clostridia</taxon>
        <taxon>Lachnospirales</taxon>
        <taxon>Lachnospiraceae</taxon>
        <taxon>Enterocloster</taxon>
    </lineage>
</organism>
<dbReference type="InterPro" id="IPR052700">
    <property type="entry name" value="Carb_kinase_PfkB-like"/>
</dbReference>
<dbReference type="PANTHER" id="PTHR43320">
    <property type="entry name" value="SUGAR KINASE"/>
    <property type="match status" value="1"/>
</dbReference>
<dbReference type="InterPro" id="IPR011611">
    <property type="entry name" value="PfkB_dom"/>
</dbReference>
<dbReference type="SUPFAM" id="SSF53613">
    <property type="entry name" value="Ribokinase-like"/>
    <property type="match status" value="1"/>
</dbReference>
<comment type="similarity">
    <text evidence="1">Belongs to the carbohydrate kinase PfkB family.</text>
</comment>
<feature type="domain" description="Carbohydrate kinase PfkB" evidence="4">
    <location>
        <begin position="1"/>
        <end position="300"/>
    </location>
</feature>
<dbReference type="CDD" id="cd01166">
    <property type="entry name" value="KdgK"/>
    <property type="match status" value="1"/>
</dbReference>
<evidence type="ECO:0000313" key="6">
    <source>
        <dbReference type="Proteomes" id="UP000284543"/>
    </source>
</evidence>
<gene>
    <name evidence="5" type="ORF">DWW02_17165</name>
</gene>
<evidence type="ECO:0000256" key="2">
    <source>
        <dbReference type="ARBA" id="ARBA00022679"/>
    </source>
</evidence>